<evidence type="ECO:0000313" key="4">
    <source>
        <dbReference type="Proteomes" id="UP000540056"/>
    </source>
</evidence>
<dbReference type="RefSeq" id="WP_016897671.1">
    <property type="nucleotide sequence ID" value="NZ_CANSXX010000011.1"/>
</dbReference>
<evidence type="ECO:0000313" key="1">
    <source>
        <dbReference type="EMBL" id="MBA5745916.1"/>
    </source>
</evidence>
<dbReference type="Proteomes" id="UP001164714">
    <property type="component" value="Chromosome"/>
</dbReference>
<dbReference type="Pfam" id="PF02620">
    <property type="entry name" value="YceD"/>
    <property type="match status" value="1"/>
</dbReference>
<accession>A0A0U4PB01</accession>
<dbReference type="EMBL" id="CP114063">
    <property type="protein sequence ID" value="WAT25094.1"/>
    <property type="molecule type" value="Genomic_DNA"/>
</dbReference>
<sequence length="185" mass="21389">MKWSIQELRQIASQPMMIQESVDMKEQMKAVIPELIDMSPVSVDGMVLYEEHTVLTQLRLALKMTMPSTRSLEPVVLDLQLPVSERFLEDGWETDIVDEEHVVQLSMDSYTLDLRESIRDNILLNLPIQILTEEEEADDAFPEGNDWRVVSQTEFEAERDEEEVINPEFAKLQDLFKDSESSDEA</sequence>
<proteinExistence type="predicted"/>
<dbReference type="Proteomes" id="UP001179483">
    <property type="component" value="Chromosome"/>
</dbReference>
<organism evidence="2 5">
    <name type="scientific">Aerococcus urinaeequi</name>
    <dbReference type="NCBI Taxonomy" id="51665"/>
    <lineage>
        <taxon>Bacteria</taxon>
        <taxon>Bacillati</taxon>
        <taxon>Bacillota</taxon>
        <taxon>Bacilli</taxon>
        <taxon>Lactobacillales</taxon>
        <taxon>Aerococcaceae</taxon>
        <taxon>Aerococcus</taxon>
    </lineage>
</organism>
<evidence type="ECO:0000313" key="2">
    <source>
        <dbReference type="EMBL" id="WAT25094.1"/>
    </source>
</evidence>
<reference evidence="3" key="3">
    <citation type="submission" date="2023-01" db="EMBL/GenBank/DDBJ databases">
        <title>Oxazolidinone resistance genes in florfenicol resistant enterococci from beef cattle and veal calves at slaughter.</title>
        <authorList>
            <person name="Biggel M."/>
        </authorList>
    </citation>
    <scope>NUCLEOTIDE SEQUENCE</scope>
    <source>
        <strain evidence="3">K79-1</strain>
    </source>
</reference>
<dbReference type="Proteomes" id="UP000540056">
    <property type="component" value="Unassembled WGS sequence"/>
</dbReference>
<keyword evidence="4" id="KW-1185">Reference proteome</keyword>
<protein>
    <submittedName>
        <fullName evidence="1">DUF177 domain-containing protein</fullName>
    </submittedName>
    <submittedName>
        <fullName evidence="2">YceD family protein</fullName>
    </submittedName>
</protein>
<reference evidence="2" key="2">
    <citation type="submission" date="2022-12" db="EMBL/GenBank/DDBJ databases">
        <title>Whole genome sequence analysis of a duck derived balloon bacteium Aerococcus urinaeequi henan2020.</title>
        <authorList>
            <person name="Zhang H."/>
            <person name="Qiao H.X."/>
            <person name="Bian C.Z."/>
            <person name="Shu J.C."/>
        </authorList>
    </citation>
    <scope>NUCLEOTIDE SEQUENCE</scope>
    <source>
        <strain evidence="2">2020-HN-1</strain>
    </source>
</reference>
<dbReference type="OrthoDB" id="9790372at2"/>
<name>A0A0U4PB01_9LACT</name>
<reference evidence="1 4" key="1">
    <citation type="submission" date="2020-07" db="EMBL/GenBank/DDBJ databases">
        <title>Draft Genome Sequences of Lactobacillales Isolated from the International Space Station.</title>
        <authorList>
            <person name="Bharadwaj A.R."/>
            <person name="Singh N.K."/>
            <person name="Wood J.M."/>
            <person name="Debieu M."/>
            <person name="O'Hara N.B."/>
            <person name="Karouia F."/>
            <person name="Mason C.E."/>
            <person name="Venkateswaran K."/>
        </authorList>
    </citation>
    <scope>NUCLEOTIDE SEQUENCE [LARGE SCALE GENOMIC DNA]</scope>
    <source>
        <strain evidence="1 4">151250015-1-258-55</strain>
    </source>
</reference>
<evidence type="ECO:0000313" key="5">
    <source>
        <dbReference type="Proteomes" id="UP001164714"/>
    </source>
</evidence>
<evidence type="ECO:0000313" key="3">
    <source>
        <dbReference type="EMBL" id="WCG38273.1"/>
    </source>
</evidence>
<dbReference type="AlphaFoldDB" id="A0A0U4PB01"/>
<dbReference type="EMBL" id="JACGAN010000002">
    <property type="protein sequence ID" value="MBA5745916.1"/>
    <property type="molecule type" value="Genomic_DNA"/>
</dbReference>
<dbReference type="KEGG" id="aui:APT62_06740"/>
<dbReference type="EMBL" id="CP116590">
    <property type="protein sequence ID" value="WCG38273.1"/>
    <property type="molecule type" value="Genomic_DNA"/>
</dbReference>
<dbReference type="InterPro" id="IPR003772">
    <property type="entry name" value="YceD"/>
</dbReference>
<gene>
    <name evidence="1" type="ORF">H3232_01615</name>
    <name evidence="2" type="ORF">OZ415_03115</name>
    <name evidence="3" type="ORF">PML80_02710</name>
</gene>